<keyword evidence="1" id="KW-0238">DNA-binding</keyword>
<dbReference type="PANTHER" id="PTHR34605">
    <property type="entry name" value="PHAGE_INTEGRASE DOMAIN-CONTAINING PROTEIN"/>
    <property type="match status" value="1"/>
</dbReference>
<dbReference type="GO" id="GO:0006310">
    <property type="term" value="P:DNA recombination"/>
    <property type="evidence" value="ECO:0007669"/>
    <property type="project" value="UniProtKB-KW"/>
</dbReference>
<dbReference type="SUPFAM" id="SSF56349">
    <property type="entry name" value="DNA breaking-rejoining enzymes"/>
    <property type="match status" value="1"/>
</dbReference>
<dbReference type="InterPro" id="IPR010998">
    <property type="entry name" value="Integrase_recombinase_N"/>
</dbReference>
<feature type="non-terminal residue" evidence="3">
    <location>
        <position position="1"/>
    </location>
</feature>
<gene>
    <name evidence="3" type="ORF">P5673_018846</name>
</gene>
<dbReference type="SUPFAM" id="SSF47823">
    <property type="entry name" value="lambda integrase-like, N-terminal domain"/>
    <property type="match status" value="1"/>
</dbReference>
<dbReference type="AlphaFoldDB" id="A0AAD9QC99"/>
<evidence type="ECO:0000313" key="4">
    <source>
        <dbReference type="Proteomes" id="UP001249851"/>
    </source>
</evidence>
<dbReference type="InterPro" id="IPR052925">
    <property type="entry name" value="Phage_Integrase-like_Recomb"/>
</dbReference>
<keyword evidence="4" id="KW-1185">Reference proteome</keyword>
<dbReference type="GO" id="GO:0015074">
    <property type="term" value="P:DNA integration"/>
    <property type="evidence" value="ECO:0007669"/>
    <property type="project" value="InterPro"/>
</dbReference>
<name>A0AAD9QC99_ACRCE</name>
<dbReference type="InterPro" id="IPR013762">
    <property type="entry name" value="Integrase-like_cat_sf"/>
</dbReference>
<organism evidence="3 4">
    <name type="scientific">Acropora cervicornis</name>
    <name type="common">Staghorn coral</name>
    <dbReference type="NCBI Taxonomy" id="6130"/>
    <lineage>
        <taxon>Eukaryota</taxon>
        <taxon>Metazoa</taxon>
        <taxon>Cnidaria</taxon>
        <taxon>Anthozoa</taxon>
        <taxon>Hexacorallia</taxon>
        <taxon>Scleractinia</taxon>
        <taxon>Astrocoeniina</taxon>
        <taxon>Acroporidae</taxon>
        <taxon>Acropora</taxon>
    </lineage>
</organism>
<reference evidence="3" key="1">
    <citation type="journal article" date="2023" name="G3 (Bethesda)">
        <title>Whole genome assembly and annotation of the endangered Caribbean coral Acropora cervicornis.</title>
        <authorList>
            <person name="Selwyn J.D."/>
            <person name="Vollmer S.V."/>
        </authorList>
    </citation>
    <scope>NUCLEOTIDE SEQUENCE</scope>
    <source>
        <strain evidence="3">K2</strain>
    </source>
</reference>
<sequence length="382" mass="43559">MVQILDTKGPGFPGTCLPANEDTLIKYAAFLARSIKYSSIKGYLAAVRHFHIRRGFELDLNKCLRLQLVCRGIKRSQGTNQTRVRLPITIKHLRLFHSLLAISYTSNYDSVMIWAAMTLAFFVDLKFSPETHLSPEDVTFLPSWETPDHLSVHIKISKTDPFRSGQTILIGKTHQPVCPVQAMKAYLSTRDRTPGPLFMYLSGKPLTKDGLTSETRRLLSNLALPPLNMRAIVQPQPLHRWDSPHGLSKPWVVGLLIALSVILDVHNPLFLKFLTNYPVLLDLSERLNFIRENIKVPQENFITTKENGHELNKENKDPGILRKPRIDRSLRSCGKSRRPLLFDQNISWKYEESQTLDIDPSCFQQPKSLEVVENLNFSPGTR</sequence>
<keyword evidence="2" id="KW-0233">DNA recombination</keyword>
<accession>A0AAD9QC99</accession>
<dbReference type="EMBL" id="JARQWQ010000043">
    <property type="protein sequence ID" value="KAK2558652.1"/>
    <property type="molecule type" value="Genomic_DNA"/>
</dbReference>
<dbReference type="Gene3D" id="1.10.443.10">
    <property type="entry name" value="Intergrase catalytic core"/>
    <property type="match status" value="1"/>
</dbReference>
<dbReference type="InterPro" id="IPR011010">
    <property type="entry name" value="DNA_brk_join_enz"/>
</dbReference>
<dbReference type="GO" id="GO:0003677">
    <property type="term" value="F:DNA binding"/>
    <property type="evidence" value="ECO:0007669"/>
    <property type="project" value="UniProtKB-KW"/>
</dbReference>
<protein>
    <submittedName>
        <fullName evidence="3">Uncharacterized protein</fullName>
    </submittedName>
</protein>
<proteinExistence type="predicted"/>
<dbReference type="PANTHER" id="PTHR34605:SF3">
    <property type="entry name" value="P CELL-TYPE AGGLUTINATION PROTEIN MAP4-LIKE-RELATED"/>
    <property type="match status" value="1"/>
</dbReference>
<dbReference type="Proteomes" id="UP001249851">
    <property type="component" value="Unassembled WGS sequence"/>
</dbReference>
<comment type="caution">
    <text evidence="3">The sequence shown here is derived from an EMBL/GenBank/DDBJ whole genome shotgun (WGS) entry which is preliminary data.</text>
</comment>
<evidence type="ECO:0000256" key="2">
    <source>
        <dbReference type="ARBA" id="ARBA00023172"/>
    </source>
</evidence>
<reference evidence="3" key="2">
    <citation type="journal article" date="2023" name="Science">
        <title>Genomic signatures of disease resistance in endangered staghorn corals.</title>
        <authorList>
            <person name="Vollmer S.V."/>
            <person name="Selwyn J.D."/>
            <person name="Despard B.A."/>
            <person name="Roesel C.L."/>
        </authorList>
    </citation>
    <scope>NUCLEOTIDE SEQUENCE</scope>
    <source>
        <strain evidence="3">K2</strain>
    </source>
</reference>
<evidence type="ECO:0000256" key="1">
    <source>
        <dbReference type="ARBA" id="ARBA00023125"/>
    </source>
</evidence>
<dbReference type="Gene3D" id="1.10.150.130">
    <property type="match status" value="1"/>
</dbReference>
<evidence type="ECO:0000313" key="3">
    <source>
        <dbReference type="EMBL" id="KAK2558652.1"/>
    </source>
</evidence>